<feature type="transmembrane region" description="Helical" evidence="6">
    <location>
        <begin position="368"/>
        <end position="390"/>
    </location>
</feature>
<evidence type="ECO:0000256" key="6">
    <source>
        <dbReference type="SAM" id="Phobius"/>
    </source>
</evidence>
<evidence type="ECO:0000256" key="1">
    <source>
        <dbReference type="ARBA" id="ARBA00004651"/>
    </source>
</evidence>
<feature type="transmembrane region" description="Helical" evidence="6">
    <location>
        <begin position="123"/>
        <end position="144"/>
    </location>
</feature>
<comment type="subcellular location">
    <subcellularLocation>
        <location evidence="1">Cell membrane</location>
        <topology evidence="1">Multi-pass membrane protein</topology>
    </subcellularLocation>
</comment>
<dbReference type="InterPro" id="IPR020846">
    <property type="entry name" value="MFS_dom"/>
</dbReference>
<dbReference type="InterPro" id="IPR011701">
    <property type="entry name" value="MFS"/>
</dbReference>
<name>A0AA44US26_PSEA5</name>
<dbReference type="PANTHER" id="PTHR23523:SF2">
    <property type="entry name" value="2-NITROIMIDAZOLE TRANSPORTER"/>
    <property type="match status" value="1"/>
</dbReference>
<evidence type="ECO:0000256" key="3">
    <source>
        <dbReference type="ARBA" id="ARBA00022989"/>
    </source>
</evidence>
<dbReference type="PANTHER" id="PTHR23523">
    <property type="match status" value="1"/>
</dbReference>
<evidence type="ECO:0000259" key="7">
    <source>
        <dbReference type="PROSITE" id="PS50850"/>
    </source>
</evidence>
<feature type="transmembrane region" description="Helical" evidence="6">
    <location>
        <begin position="156"/>
        <end position="178"/>
    </location>
</feature>
<accession>A0AA44US26</accession>
<feature type="transmembrane region" description="Helical" evidence="6">
    <location>
        <begin position="31"/>
        <end position="51"/>
    </location>
</feature>
<dbReference type="InterPro" id="IPR052524">
    <property type="entry name" value="MFS_Cyanate_Porter"/>
</dbReference>
<feature type="transmembrane region" description="Helical" evidence="6">
    <location>
        <begin position="184"/>
        <end position="205"/>
    </location>
</feature>
<feature type="transmembrane region" description="Helical" evidence="6">
    <location>
        <begin position="396"/>
        <end position="417"/>
    </location>
</feature>
<dbReference type="Gene3D" id="1.20.1250.20">
    <property type="entry name" value="MFS general substrate transporter like domains"/>
    <property type="match status" value="2"/>
</dbReference>
<comment type="caution">
    <text evidence="8">The sequence shown here is derived from an EMBL/GenBank/DDBJ whole genome shotgun (WGS) entry which is preliminary data.</text>
</comment>
<keyword evidence="4 6" id="KW-0472">Membrane</keyword>
<feature type="transmembrane region" description="Helical" evidence="6">
    <location>
        <begin position="244"/>
        <end position="263"/>
    </location>
</feature>
<organism evidence="8 9">
    <name type="scientific">Pseudonocardia alni</name>
    <name type="common">Amycolata alni</name>
    <dbReference type="NCBI Taxonomy" id="33907"/>
    <lineage>
        <taxon>Bacteria</taxon>
        <taxon>Bacillati</taxon>
        <taxon>Actinomycetota</taxon>
        <taxon>Actinomycetes</taxon>
        <taxon>Pseudonocardiales</taxon>
        <taxon>Pseudonocardiaceae</taxon>
        <taxon>Pseudonocardia</taxon>
    </lineage>
</organism>
<feature type="transmembrane region" description="Helical" evidence="6">
    <location>
        <begin position="306"/>
        <end position="328"/>
    </location>
</feature>
<feature type="region of interest" description="Disordered" evidence="5">
    <location>
        <begin position="1"/>
        <end position="20"/>
    </location>
</feature>
<feature type="transmembrane region" description="Helical" evidence="6">
    <location>
        <begin position="275"/>
        <end position="294"/>
    </location>
</feature>
<evidence type="ECO:0000313" key="8">
    <source>
        <dbReference type="EMBL" id="PKB32547.1"/>
    </source>
</evidence>
<dbReference type="SUPFAM" id="SSF103473">
    <property type="entry name" value="MFS general substrate transporter"/>
    <property type="match status" value="1"/>
</dbReference>
<dbReference type="AlphaFoldDB" id="A0AA44US26"/>
<feature type="transmembrane region" description="Helical" evidence="6">
    <location>
        <begin position="99"/>
        <end position="117"/>
    </location>
</feature>
<gene>
    <name evidence="8" type="ORF">ATL51_4280</name>
</gene>
<feature type="domain" description="Major facilitator superfamily (MFS) profile" evidence="7">
    <location>
        <begin position="31"/>
        <end position="422"/>
    </location>
</feature>
<dbReference type="PROSITE" id="PS50850">
    <property type="entry name" value="MFS"/>
    <property type="match status" value="1"/>
</dbReference>
<evidence type="ECO:0000256" key="4">
    <source>
        <dbReference type="ARBA" id="ARBA00023136"/>
    </source>
</evidence>
<dbReference type="GO" id="GO:0022857">
    <property type="term" value="F:transmembrane transporter activity"/>
    <property type="evidence" value="ECO:0007669"/>
    <property type="project" value="InterPro"/>
</dbReference>
<sequence length="422" mass="42346">MQAPRPGGPDLPGGAGPGAPVARSRPVVRPALVLLGVLALAVNLRAGLAGYPPLLETARADLGIGAGAAGLVQAGAVLMMSVGSFGAAAVAVRVGRERLLGVAVATIAVGSLLRSVMALPALVGGSVLVGLGIGVSGVLLTGVVKEHLAERAGAVTGAYVVSMMIGATVASAVAVPLAVALGGWSWSLAVWAVPAVLAVAVWIPVASRIGHARREPVGAAEATGGGPSLAEEVRVRHDPFARRVACYLAGTSTIFYGWLTWLSPFYESQGWSPQGAGLLLAVWSIAQIPSALLFPAAAERRRRWRFWAALSVLSSAAGTLGVLLAPAQGTPLPWLWAILIGIGVGAGFPLGLTVIAWRTPTPARSAAVSGFGLGIGYLSAGVGPLVMGLVIDSAGFPAAIALLLIGAALQGGAVVRIGDRPR</sequence>
<reference evidence="8 9" key="1">
    <citation type="submission" date="2017-11" db="EMBL/GenBank/DDBJ databases">
        <title>Sequencing the genomes of 1000 actinobacteria strains.</title>
        <authorList>
            <person name="Klenk H.-P."/>
        </authorList>
    </citation>
    <scope>NUCLEOTIDE SEQUENCE [LARGE SCALE GENOMIC DNA]</scope>
    <source>
        <strain evidence="8 9">DSM 44104</strain>
    </source>
</reference>
<feature type="transmembrane region" description="Helical" evidence="6">
    <location>
        <begin position="334"/>
        <end position="356"/>
    </location>
</feature>
<proteinExistence type="predicted"/>
<dbReference type="InterPro" id="IPR036259">
    <property type="entry name" value="MFS_trans_sf"/>
</dbReference>
<dbReference type="Proteomes" id="UP000232453">
    <property type="component" value="Unassembled WGS sequence"/>
</dbReference>
<dbReference type="GO" id="GO:0005886">
    <property type="term" value="C:plasma membrane"/>
    <property type="evidence" value="ECO:0007669"/>
    <property type="project" value="UniProtKB-SubCell"/>
</dbReference>
<evidence type="ECO:0000256" key="2">
    <source>
        <dbReference type="ARBA" id="ARBA00022692"/>
    </source>
</evidence>
<keyword evidence="2 6" id="KW-0812">Transmembrane</keyword>
<dbReference type="Pfam" id="PF07690">
    <property type="entry name" value="MFS_1"/>
    <property type="match status" value="1"/>
</dbReference>
<dbReference type="EMBL" id="PHUJ01000003">
    <property type="protein sequence ID" value="PKB32547.1"/>
    <property type="molecule type" value="Genomic_DNA"/>
</dbReference>
<protein>
    <submittedName>
        <fullName evidence="8">CP family cyanate transporter-like MFS transporter</fullName>
    </submittedName>
</protein>
<feature type="transmembrane region" description="Helical" evidence="6">
    <location>
        <begin position="71"/>
        <end position="92"/>
    </location>
</feature>
<evidence type="ECO:0000256" key="5">
    <source>
        <dbReference type="SAM" id="MobiDB-lite"/>
    </source>
</evidence>
<evidence type="ECO:0000313" key="9">
    <source>
        <dbReference type="Proteomes" id="UP000232453"/>
    </source>
</evidence>
<keyword evidence="3 6" id="KW-1133">Transmembrane helix</keyword>